<proteinExistence type="predicted"/>
<accession>A0A5S9IS15</accession>
<dbReference type="EMBL" id="AP019860">
    <property type="protein sequence ID" value="BBM86481.1"/>
    <property type="molecule type" value="Genomic_DNA"/>
</dbReference>
<protein>
    <submittedName>
        <fullName evidence="2">Uncharacterized protein</fullName>
    </submittedName>
</protein>
<sequence length="886" mass="102414">MHFSQKRGTAIVIVLIILSSLSFLSIFFVRIAMRSRLASENYTLRTLAQLTAYAGIDHCLANTFHELVSGNIIDAPTMKKQRKNITGVHKGIGGTTGYVIGKNRMGNYALDGNVYTTKMTSEMAKFNVNGYVAVRAKYQLHSNETLYRILHTLAKTCKCDDAKQIAQLIAHHHIKNNQRFYCHEHLRTFLQKHFANSPQLQRFVSLLSVSPKRQKCFAALAQGVYYEEWRCAVDVNNISRELLYALIFNIKATANFHDVQVQTNDRGALRSLREKMQQCTVDFSDDAVNVYEIVDYIQNRVAFTGPFTHFMEFAQFVESLPKQFFPTCPVNIRPSFWRQMWRDALKSNFTRDVVDNNCNPNSPMYVSVAKQNLCVKKDNQFFCGHTAELLFFHCGPFVVRAQAHINTHNQCVARARQMMEVVWGKTLVHSTQKDFQTMNAQQQETLSVGSCSSSLLRKYCGFVEPKPRKMPKGLFTLSSYPDDIHTQMSYFGGVYNDDGTVFTKKSKLSSRKLISSLREGVNHLHHDGLVSSQAYYRNRSDNDHYITHAITPQSATEDLRGCNTISSSHIANYNGSIELWIKLNETPGNVRFPGPHFMLMACTTKNRLRFVDDTQQHKFHEGTQMLLYIDSFGYLRFSRQHYTRTFTLDKRRKIVEYGVSSQHRDPRRGFTHRHIEVNVANLGWRAHEWHHIIVRWHDEKRIVTLEVDGYTPQEAFVEEKNAMAILNEVDPRDVLFINGYHRYQATNTGYFPFTRTVNLFGNATIDKFISYDDHLEAQYKSRYLNNSRYNNAFIVNGKYIRGPLYWNSYIKGEGDYTQQTTVEVFSNNVLHKNNMLIPKNTMMANRMEYSVRFHCGKKRNLSIECPALGMICQVVLFTYPKVNKHY</sequence>
<keyword evidence="1" id="KW-1133">Transmembrane helix</keyword>
<keyword evidence="1" id="KW-0472">Membrane</keyword>
<evidence type="ECO:0000313" key="2">
    <source>
        <dbReference type="EMBL" id="BBM86481.1"/>
    </source>
</evidence>
<feature type="transmembrane region" description="Helical" evidence="1">
    <location>
        <begin position="12"/>
        <end position="33"/>
    </location>
</feature>
<name>A0A5S9IS15_UABAM</name>
<dbReference type="AlphaFoldDB" id="A0A5S9IS15"/>
<reference evidence="2 3" key="1">
    <citation type="submission" date="2019-08" db="EMBL/GenBank/DDBJ databases">
        <title>Complete genome sequence of Candidatus Uab amorphum.</title>
        <authorList>
            <person name="Shiratori T."/>
            <person name="Suzuki S."/>
            <person name="Kakizawa Y."/>
            <person name="Ishida K."/>
        </authorList>
    </citation>
    <scope>NUCLEOTIDE SEQUENCE [LARGE SCALE GENOMIC DNA]</scope>
    <source>
        <strain evidence="2 3">SRT547</strain>
    </source>
</reference>
<organism evidence="2 3">
    <name type="scientific">Uabimicrobium amorphum</name>
    <dbReference type="NCBI Taxonomy" id="2596890"/>
    <lineage>
        <taxon>Bacteria</taxon>
        <taxon>Pseudomonadati</taxon>
        <taxon>Planctomycetota</taxon>
        <taxon>Candidatus Uabimicrobiia</taxon>
        <taxon>Candidatus Uabimicrobiales</taxon>
        <taxon>Candidatus Uabimicrobiaceae</taxon>
        <taxon>Candidatus Uabimicrobium</taxon>
    </lineage>
</organism>
<keyword evidence="3" id="KW-1185">Reference proteome</keyword>
<gene>
    <name evidence="2" type="ORF">UABAM_04867</name>
</gene>
<dbReference type="KEGG" id="uam:UABAM_04867"/>
<dbReference type="Proteomes" id="UP000326354">
    <property type="component" value="Chromosome"/>
</dbReference>
<evidence type="ECO:0000256" key="1">
    <source>
        <dbReference type="SAM" id="Phobius"/>
    </source>
</evidence>
<keyword evidence="1" id="KW-0812">Transmembrane</keyword>
<evidence type="ECO:0000313" key="3">
    <source>
        <dbReference type="Proteomes" id="UP000326354"/>
    </source>
</evidence>
<dbReference type="RefSeq" id="WP_151970537.1">
    <property type="nucleotide sequence ID" value="NZ_AP019860.1"/>
</dbReference>